<evidence type="ECO:0000256" key="1">
    <source>
        <dbReference type="ARBA" id="ARBA00022512"/>
    </source>
</evidence>
<proteinExistence type="predicted"/>
<protein>
    <submittedName>
        <fullName evidence="8">DUF5979 domain-containing protein</fullName>
    </submittedName>
</protein>
<dbReference type="Gene3D" id="2.60.40.1140">
    <property type="entry name" value="Collagen-binding surface protein Cna, B-type domain"/>
    <property type="match status" value="1"/>
</dbReference>
<keyword evidence="6" id="KW-0812">Transmembrane</keyword>
<feature type="compositionally biased region" description="Low complexity" evidence="5">
    <location>
        <begin position="959"/>
        <end position="983"/>
    </location>
</feature>
<organism evidence="8 9">
    <name type="scientific">Subdoligranulum variabile</name>
    <dbReference type="NCBI Taxonomy" id="214851"/>
    <lineage>
        <taxon>Bacteria</taxon>
        <taxon>Bacillati</taxon>
        <taxon>Bacillota</taxon>
        <taxon>Clostridia</taxon>
        <taxon>Eubacteriales</taxon>
        <taxon>Oscillospiraceae</taxon>
        <taxon>Subdoligranulum</taxon>
    </lineage>
</organism>
<keyword evidence="6" id="KW-0472">Membrane</keyword>
<dbReference type="NCBIfam" id="TIGR01167">
    <property type="entry name" value="LPXTG_anchor"/>
    <property type="match status" value="1"/>
</dbReference>
<dbReference type="Pfam" id="PF24547">
    <property type="entry name" value="DUF7601"/>
    <property type="match status" value="1"/>
</dbReference>
<feature type="domain" description="Gram-positive cocci surface proteins LPxTG" evidence="7">
    <location>
        <begin position="985"/>
        <end position="1020"/>
    </location>
</feature>
<reference evidence="8" key="1">
    <citation type="journal article" date="2021" name="PeerJ">
        <title>Extensive microbial diversity within the chicken gut microbiome revealed by metagenomics and culture.</title>
        <authorList>
            <person name="Gilroy R."/>
            <person name="Ravi A."/>
            <person name="Getino M."/>
            <person name="Pursley I."/>
            <person name="Horton D.L."/>
            <person name="Alikhan N.F."/>
            <person name="Baker D."/>
            <person name="Gharbi K."/>
            <person name="Hall N."/>
            <person name="Watson M."/>
            <person name="Adriaenssens E.M."/>
            <person name="Foster-Nyarko E."/>
            <person name="Jarju S."/>
            <person name="Secka A."/>
            <person name="Antonio M."/>
            <person name="Oren A."/>
            <person name="Chaudhuri R.R."/>
            <person name="La Ragione R."/>
            <person name="Hildebrand F."/>
            <person name="Pallen M.J."/>
        </authorList>
    </citation>
    <scope>NUCLEOTIDE SEQUENCE</scope>
    <source>
        <strain evidence="8">ChiBcec21-2208</strain>
    </source>
</reference>
<gene>
    <name evidence="8" type="ORF">K8V20_13615</name>
</gene>
<feature type="compositionally biased region" description="Low complexity" evidence="5">
    <location>
        <begin position="930"/>
        <end position="946"/>
    </location>
</feature>
<dbReference type="NCBIfam" id="TIGR03786">
    <property type="entry name" value="strep_pil_rpt"/>
    <property type="match status" value="4"/>
</dbReference>
<evidence type="ECO:0000256" key="6">
    <source>
        <dbReference type="SAM" id="Phobius"/>
    </source>
</evidence>
<dbReference type="Gene3D" id="2.60.40.3050">
    <property type="match status" value="4"/>
</dbReference>
<dbReference type="Proteomes" id="UP000782880">
    <property type="component" value="Unassembled WGS sequence"/>
</dbReference>
<feature type="transmembrane region" description="Helical" evidence="6">
    <location>
        <begin position="995"/>
        <end position="1013"/>
    </location>
</feature>
<keyword evidence="1" id="KW-0134">Cell wall</keyword>
<keyword evidence="2" id="KW-0964">Secreted</keyword>
<comment type="caution">
    <text evidence="8">The sequence shown here is derived from an EMBL/GenBank/DDBJ whole genome shotgun (WGS) entry which is preliminary data.</text>
</comment>
<feature type="region of interest" description="Disordered" evidence="5">
    <location>
        <begin position="908"/>
        <end position="984"/>
    </location>
</feature>
<feature type="non-terminal residue" evidence="8">
    <location>
        <position position="1"/>
    </location>
</feature>
<reference evidence="8" key="2">
    <citation type="submission" date="2021-09" db="EMBL/GenBank/DDBJ databases">
        <authorList>
            <person name="Gilroy R."/>
        </authorList>
    </citation>
    <scope>NUCLEOTIDE SEQUENCE</scope>
    <source>
        <strain evidence="8">ChiBcec21-2208</strain>
    </source>
</reference>
<sequence length="1020" mass="108742">AYTEDNNVSNILITLKTDGETGNQTLEIKIPAAAIPLRVNTVKTVGEYSLTNNNALPVRIVYGVSVDKNVLTENGLVDSTKIDTSYLEEHLNAEGRVAFYSNLYSGTSVDENTVGDAIVTFTPAKDNPFYYMQEETYLYEDEKLKTPVKDTSLQADGTYYFQISFYGESGAETATISRTGAEFYQNYLKADKKGNVYVEAGVPRLGNLNDFVKSKSDNKTNTAGIYYYPYHNDENGEQGSGDAAGAAVTLAATSSIGFGVALGNNGSMGVDYTKGNLTISKTVEADEGLTAPDATFEFSITLTGTDGKPLTRNYTYSKEDGTTSGTISGTGTILLKDGESVTIQDLPAGTTYTVTETSEVPGFTANEKTFRGTITADTTAQAGFVNHYSAKPATLTLNGYKTINKTSEKSDEEAAGAEPAMLSMSTEESATVETAQAAPAANVMTFSADDARENTDVFTYTVYDEAGKAVGHGSSTGTSGFTFTQLEFEKPDTTYEYTIREDNGGTIKNGISYDGATHELKVNVKDDGKGQLYVESWTLDGEPGGDSTVVAFTNTYTTNVATVNLKATKNLTGRDMKAGEFEFEIVDENDTVVASGYNDENGTINFETLSYTVDDVGKTFTYTVREVSDEENNGVTYDATTYIVQVVVADDGQGKLTATASGAENMVFTNSYTAADTTVNLSVRKELEGRALTAGEFTFLLQDENGTAVEASNEADGTVNFPGITFSKNQLEGTMSKDFTFTVREETGSDSLIRYDDTVYTVIIRVQDDGQGALTASVLSVTDQNGNGAAGYTIVFHNTYTPQPVSITLNATKKLTGRTLQNHEFGFYVADAEGKLITAAPNEADGSISFTDISFDKAGTYSLQVGESIGQEAGMTYDKTVYQVTVEVTDDNGTLKADVQLPEGGLLFTNTYTEPSAPEETPKPEETPAPEETPVPEETATPAPEESGTDTGDNGSQSAATATPAPAAPTAVPAPTPAAAADAVIPQTGDESHPMLWVVLLAVSGSLAAVLAYKRRKEER</sequence>
<dbReference type="InterPro" id="IPR038174">
    <property type="entry name" value="Strep_pil_link_sf"/>
</dbReference>
<dbReference type="AlphaFoldDB" id="A0A921LQ58"/>
<dbReference type="PROSITE" id="PS50847">
    <property type="entry name" value="GRAM_POS_ANCHORING"/>
    <property type="match status" value="1"/>
</dbReference>
<name>A0A921LQ58_9FIRM</name>
<evidence type="ECO:0000313" key="8">
    <source>
        <dbReference type="EMBL" id="HJG29665.1"/>
    </source>
</evidence>
<accession>A0A921LQ58</accession>
<keyword evidence="6" id="KW-1133">Transmembrane helix</keyword>
<keyword evidence="4" id="KW-0572">Peptidoglycan-anchor</keyword>
<dbReference type="Pfam" id="PF12892">
    <property type="entry name" value="FctA"/>
    <property type="match status" value="4"/>
</dbReference>
<evidence type="ECO:0000256" key="2">
    <source>
        <dbReference type="ARBA" id="ARBA00022525"/>
    </source>
</evidence>
<feature type="compositionally biased region" description="Polar residues" evidence="5">
    <location>
        <begin position="949"/>
        <end position="958"/>
    </location>
</feature>
<keyword evidence="3" id="KW-0732">Signal</keyword>
<dbReference type="InterPro" id="IPR022464">
    <property type="entry name" value="Strep_pil_isopept_link"/>
</dbReference>
<evidence type="ECO:0000259" key="7">
    <source>
        <dbReference type="PROSITE" id="PS50847"/>
    </source>
</evidence>
<dbReference type="InterPro" id="IPR019931">
    <property type="entry name" value="LPXTG_anchor"/>
</dbReference>
<evidence type="ECO:0000256" key="4">
    <source>
        <dbReference type="ARBA" id="ARBA00023088"/>
    </source>
</evidence>
<dbReference type="EMBL" id="DYVE01000344">
    <property type="protein sequence ID" value="HJG29665.1"/>
    <property type="molecule type" value="Genomic_DNA"/>
</dbReference>
<dbReference type="InterPro" id="IPR055382">
    <property type="entry name" value="DUF7601"/>
</dbReference>
<evidence type="ECO:0000256" key="5">
    <source>
        <dbReference type="SAM" id="MobiDB-lite"/>
    </source>
</evidence>
<evidence type="ECO:0000313" key="9">
    <source>
        <dbReference type="Proteomes" id="UP000782880"/>
    </source>
</evidence>
<evidence type="ECO:0000256" key="3">
    <source>
        <dbReference type="ARBA" id="ARBA00022729"/>
    </source>
</evidence>